<name>A0A1M7K7D5_9BURK</name>
<dbReference type="PANTHER" id="PTHR35936:SF25">
    <property type="entry name" value="ABC TRANSPORTER SUBSTRATE-BINDING PROTEIN"/>
    <property type="match status" value="1"/>
</dbReference>
<evidence type="ECO:0000256" key="1">
    <source>
        <dbReference type="ARBA" id="ARBA00022729"/>
    </source>
</evidence>
<dbReference type="Proteomes" id="UP000184339">
    <property type="component" value="Unassembled WGS sequence"/>
</dbReference>
<proteinExistence type="predicted"/>
<dbReference type="InterPro" id="IPR001638">
    <property type="entry name" value="Solute-binding_3/MltF_N"/>
</dbReference>
<dbReference type="AlphaFoldDB" id="A0A1M7K7D5"/>
<dbReference type="STRING" id="551987.SAMN05192549_1023"/>
<dbReference type="SUPFAM" id="SSF53850">
    <property type="entry name" value="Periplasmic binding protein-like II"/>
    <property type="match status" value="1"/>
</dbReference>
<feature type="domain" description="Solute-binding protein family 3/N-terminal" evidence="2">
    <location>
        <begin position="20"/>
        <end position="236"/>
    </location>
</feature>
<organism evidence="3 4">
    <name type="scientific">Duganella sacchari</name>
    <dbReference type="NCBI Taxonomy" id="551987"/>
    <lineage>
        <taxon>Bacteria</taxon>
        <taxon>Pseudomonadati</taxon>
        <taxon>Pseudomonadota</taxon>
        <taxon>Betaproteobacteria</taxon>
        <taxon>Burkholderiales</taxon>
        <taxon>Oxalobacteraceae</taxon>
        <taxon>Telluria group</taxon>
        <taxon>Duganella</taxon>
    </lineage>
</organism>
<evidence type="ECO:0000313" key="3">
    <source>
        <dbReference type="EMBL" id="SHM61232.1"/>
    </source>
</evidence>
<gene>
    <name evidence="3" type="ORF">SAMN05192549_1023</name>
</gene>
<dbReference type="Pfam" id="PF00497">
    <property type="entry name" value="SBP_bac_3"/>
    <property type="match status" value="1"/>
</dbReference>
<protein>
    <submittedName>
        <fullName evidence="3">Amino acid ABC transporter substrate-binding protein, PAAT family</fullName>
    </submittedName>
</protein>
<dbReference type="EMBL" id="FRCX01000002">
    <property type="protein sequence ID" value="SHM61232.1"/>
    <property type="molecule type" value="Genomic_DNA"/>
</dbReference>
<dbReference type="PANTHER" id="PTHR35936">
    <property type="entry name" value="MEMBRANE-BOUND LYTIC MUREIN TRANSGLYCOSYLASE F"/>
    <property type="match status" value="1"/>
</dbReference>
<reference evidence="4" key="1">
    <citation type="submission" date="2016-11" db="EMBL/GenBank/DDBJ databases">
        <authorList>
            <person name="Varghese N."/>
            <person name="Submissions S."/>
        </authorList>
    </citation>
    <scope>NUCLEOTIDE SEQUENCE [LARGE SCALE GENOMIC DNA]</scope>
    <source>
        <strain evidence="4">Sac-22</strain>
    </source>
</reference>
<evidence type="ECO:0000313" key="4">
    <source>
        <dbReference type="Proteomes" id="UP000184339"/>
    </source>
</evidence>
<evidence type="ECO:0000259" key="2">
    <source>
        <dbReference type="Pfam" id="PF00497"/>
    </source>
</evidence>
<keyword evidence="4" id="KW-1185">Reference proteome</keyword>
<sequence>MLTCMPARADAPLSVTLTIHDYPPFIGLDLPYGGLLTRVVVEAFKASNVTVKFARVSSNRAITGVMMGLYDGGFGWAHTPERDRKLLYSDTSIYTFRMVFFQRRDMQLNWNALSDLSKYQIGATLGDHYSDEFSTLHAQRKLQVQEAAGDLNNMRKLLLGRIDLFPMEEEAGKMLIQTSLTPTEQARLSYQPKTISTVPTYLVLRRDLPNARELLNRFEQGYRQLQSTGQLARLQAETRKALLDAASPKRPAP</sequence>
<dbReference type="Gene3D" id="3.40.190.10">
    <property type="entry name" value="Periplasmic binding protein-like II"/>
    <property type="match status" value="2"/>
</dbReference>
<accession>A0A1M7K7D5</accession>
<keyword evidence="1" id="KW-0732">Signal</keyword>
<dbReference type="RefSeq" id="WP_229215474.1">
    <property type="nucleotide sequence ID" value="NZ_FRCX01000002.1"/>
</dbReference>